<evidence type="ECO:0000256" key="1">
    <source>
        <dbReference type="SAM" id="Phobius"/>
    </source>
</evidence>
<sequence>MDKFMISHITRKQFRVIVRGGLFRFSLFFTCFVVFGLQLFFQGDYFEHSLTGLSTMASFIPYENQYLYVIISVFLLFFLVGGFLGAERKLDSTAAIYSRAESNGELLCGYFFAFIGVALLEAFVVVGVGMFVHVFFSLAPFFLLPYLFYVFTLTLPALVFYTGLTFLFLVVVREQFLALVFLLGILVLNLCCTDGVASGGCDPLGIYLSNAFSNITGHPNLLPYLVQRVGWFLVGMGCFGVAVRFFDRLPNCPRRRLALPVMFVVAGGACIFSFYMNHVRDSNLREVYKDTYARYAGKECLTLEKCDVDLRFEGDEMNCESRLVLRNETGGRLDEVLFYLNPSLKVLSVKSGEKEIHVIRDNQVVWLEQEVGVNERLEITVVYAGGIDERVCYLDVPDEHQREKQFLTCRFGKHHVFLDRNYALLLPACLWYPVVNPMVNPKAPNDVVFPFADYTLTVSGVGKKKVISQGKRVDAGERIKFVPEYPLQGLSLCMGDYVQFSVVVDSVQYGIHVFRKNIDALKGLSHVNMKEPIRELRYLLNERLACTYPYHRLMVVETPLSFASYYREQRGGYEYVQPEVLFVPERGVGYWKNVRWQKQYEIEREREFMDALQRDGWGRGTIDDLQFSRLSPEKQENSIVMNFFKQFFFEKYETSRGVLSDAEFKLWQPDWKRWEFVEREYSLNPYSLFPMLRERLYSIDGQDKGVISSVLYYVVKIEMEHLWRVGGDARYSDREAISYLKNYSLEDALNDVLLSANVREKILALKVDELFQLFAARGVQPPQLFRYIDSTFRQSMFQTIDVGRLKRDFVSRYGVDWDSILPGWHRQKELPTYLLKSFCATKIDNKRVKSVDPMDVSLDKLFCDLKQRKFRYRINLEIYNDSDVDGCVMLKDQGDGYGKYSGDCHYELVQLRAREGKIIKREYEGFAPYLDLGLCCNEPRVFRSGDEEAIGSGDTVCYVERAYFTGEGNPYEIVVDNESPVFHVEEKRSWRLQDLFGKKDKVSEDVFIYPDEQIWKKAVQCQDNRGDNLFGTPVASAMYKLAGEGNAAVSWKAEISKEGKYEICVYVKHLPVRGNHKEIERSQNARRDLPNRQYYTVRNGEDEYQADTDTQDFWGQLMGADNWFSLGTFTLKPGTVEVILWDKGEEVDQVIVADAVKFVFIEK</sequence>
<feature type="transmembrane region" description="Helical" evidence="1">
    <location>
        <begin position="21"/>
        <end position="41"/>
    </location>
</feature>
<keyword evidence="1" id="KW-1133">Transmembrane helix</keyword>
<keyword evidence="1" id="KW-0472">Membrane</keyword>
<protein>
    <recommendedName>
        <fullName evidence="2">Golvesin/Xly CBD-like domain-containing protein</fullName>
    </recommendedName>
</protein>
<evidence type="ECO:0000259" key="2">
    <source>
        <dbReference type="Pfam" id="PF25275"/>
    </source>
</evidence>
<feature type="transmembrane region" description="Helical" evidence="1">
    <location>
        <begin position="176"/>
        <end position="197"/>
    </location>
</feature>
<comment type="caution">
    <text evidence="3">The sequence shown here is derived from an EMBL/GenBank/DDBJ whole genome shotgun (WGS) entry which is preliminary data.</text>
</comment>
<keyword evidence="1" id="KW-0812">Transmembrane</keyword>
<feature type="transmembrane region" description="Helical" evidence="1">
    <location>
        <begin position="229"/>
        <end position="246"/>
    </location>
</feature>
<organism evidence="3 4">
    <name type="scientific">Butyricimonas hominis</name>
    <dbReference type="NCBI Taxonomy" id="2763032"/>
    <lineage>
        <taxon>Bacteria</taxon>
        <taxon>Pseudomonadati</taxon>
        <taxon>Bacteroidota</taxon>
        <taxon>Bacteroidia</taxon>
        <taxon>Bacteroidales</taxon>
        <taxon>Odoribacteraceae</taxon>
        <taxon>Butyricimonas</taxon>
    </lineage>
</organism>
<feature type="domain" description="Golvesin/Xly CBD-like" evidence="2">
    <location>
        <begin position="1038"/>
        <end position="1159"/>
    </location>
</feature>
<feature type="transmembrane region" description="Helical" evidence="1">
    <location>
        <begin position="107"/>
        <end position="134"/>
    </location>
</feature>
<evidence type="ECO:0000313" key="3">
    <source>
        <dbReference type="EMBL" id="MBC5620039.1"/>
    </source>
</evidence>
<gene>
    <name evidence="3" type="ORF">H8S64_02890</name>
</gene>
<proteinExistence type="predicted"/>
<dbReference type="RefSeq" id="WP_186974864.1">
    <property type="nucleotide sequence ID" value="NZ_JACOOH010000001.1"/>
</dbReference>
<dbReference type="EMBL" id="JACOOH010000001">
    <property type="protein sequence ID" value="MBC5620039.1"/>
    <property type="molecule type" value="Genomic_DNA"/>
</dbReference>
<feature type="transmembrane region" description="Helical" evidence="1">
    <location>
        <begin position="146"/>
        <end position="169"/>
    </location>
</feature>
<feature type="transmembrane region" description="Helical" evidence="1">
    <location>
        <begin position="258"/>
        <end position="276"/>
    </location>
</feature>
<keyword evidence="4" id="KW-1185">Reference proteome</keyword>
<dbReference type="InterPro" id="IPR033803">
    <property type="entry name" value="CBD-like_Golvesin-Xly"/>
</dbReference>
<dbReference type="Proteomes" id="UP000646484">
    <property type="component" value="Unassembled WGS sequence"/>
</dbReference>
<feature type="transmembrane region" description="Helical" evidence="1">
    <location>
        <begin position="66"/>
        <end position="86"/>
    </location>
</feature>
<dbReference type="Pfam" id="PF25275">
    <property type="entry name" value="Golvesin_C"/>
    <property type="match status" value="1"/>
</dbReference>
<accession>A0ABR7CWK4</accession>
<name>A0ABR7CWK4_9BACT</name>
<reference evidence="3 4" key="1">
    <citation type="submission" date="2020-08" db="EMBL/GenBank/DDBJ databases">
        <title>Genome public.</title>
        <authorList>
            <person name="Liu C."/>
            <person name="Sun Q."/>
        </authorList>
    </citation>
    <scope>NUCLEOTIDE SEQUENCE [LARGE SCALE GENOMIC DNA]</scope>
    <source>
        <strain evidence="3 4">NSJ-56</strain>
    </source>
</reference>
<evidence type="ECO:0000313" key="4">
    <source>
        <dbReference type="Proteomes" id="UP000646484"/>
    </source>
</evidence>